<dbReference type="AlphaFoldDB" id="A0A426TWT9"/>
<dbReference type="InterPro" id="IPR052022">
    <property type="entry name" value="26kDa_periplasmic_antigen"/>
</dbReference>
<sequence>METRNATLLGMLGGALLVLALAAGAFAAVSFNGPGAVQAQPGGVTAMRQVTVVGQGEVKLAPDQATIQIGVETRATTTREALDQNTAQAATIIEQMKQVGVEERDIQTSGFNIYANYSENGRTVTGYTVSNNVVVTVRNLEQTGALLDQVVAAGANRIYGINFGLSDREGALAQARDAAITNARARAERLAQGSGASLGSVLVITENIGTDPVMPMPAMMARDEVLGTGATVPVQPGEQTFNAQVQVTYELR</sequence>
<dbReference type="Pfam" id="PF04402">
    <property type="entry name" value="SIMPL"/>
    <property type="match status" value="1"/>
</dbReference>
<feature type="signal peptide" evidence="1">
    <location>
        <begin position="1"/>
        <end position="27"/>
    </location>
</feature>
<dbReference type="Gene3D" id="3.30.110.170">
    <property type="entry name" value="Protein of unknown function (DUF541), domain 1"/>
    <property type="match status" value="1"/>
</dbReference>
<proteinExistence type="predicted"/>
<comment type="caution">
    <text evidence="2">The sequence shown here is derived from an EMBL/GenBank/DDBJ whole genome shotgun (WGS) entry which is preliminary data.</text>
</comment>
<reference evidence="2 3" key="1">
    <citation type="submission" date="2018-12" db="EMBL/GenBank/DDBJ databases">
        <title>Genome Sequence of Candidatus Viridilinea halotolerans isolated from saline sulfide-rich spring.</title>
        <authorList>
            <person name="Grouzdev D.S."/>
            <person name="Burganskaya E.I."/>
            <person name="Krutkina M.S."/>
            <person name="Sukhacheva M.V."/>
            <person name="Gorlenko V.M."/>
        </authorList>
    </citation>
    <scope>NUCLEOTIDE SEQUENCE [LARGE SCALE GENOMIC DNA]</scope>
    <source>
        <strain evidence="2">Chok-6</strain>
    </source>
</reference>
<dbReference type="Proteomes" id="UP000280307">
    <property type="component" value="Unassembled WGS sequence"/>
</dbReference>
<organism evidence="2 3">
    <name type="scientific">Candidatus Viridilinea halotolerans</name>
    <dbReference type="NCBI Taxonomy" id="2491704"/>
    <lineage>
        <taxon>Bacteria</taxon>
        <taxon>Bacillati</taxon>
        <taxon>Chloroflexota</taxon>
        <taxon>Chloroflexia</taxon>
        <taxon>Chloroflexales</taxon>
        <taxon>Chloroflexineae</taxon>
        <taxon>Oscillochloridaceae</taxon>
        <taxon>Candidatus Viridilinea</taxon>
    </lineage>
</organism>
<dbReference type="Gene3D" id="3.30.70.2970">
    <property type="entry name" value="Protein of unknown function (DUF541), domain 2"/>
    <property type="match status" value="1"/>
</dbReference>
<name>A0A426TWT9_9CHLR</name>
<evidence type="ECO:0000313" key="3">
    <source>
        <dbReference type="Proteomes" id="UP000280307"/>
    </source>
</evidence>
<accession>A0A426TWT9</accession>
<evidence type="ECO:0000256" key="1">
    <source>
        <dbReference type="SAM" id="SignalP"/>
    </source>
</evidence>
<gene>
    <name evidence="2" type="ORF">EI684_14055</name>
</gene>
<dbReference type="PANTHER" id="PTHR34387">
    <property type="entry name" value="SLR1258 PROTEIN"/>
    <property type="match status" value="1"/>
</dbReference>
<dbReference type="GO" id="GO:0006974">
    <property type="term" value="P:DNA damage response"/>
    <property type="evidence" value="ECO:0007669"/>
    <property type="project" value="TreeGrafter"/>
</dbReference>
<evidence type="ECO:0000313" key="2">
    <source>
        <dbReference type="EMBL" id="RRR70029.1"/>
    </source>
</evidence>
<feature type="chain" id="PRO_5019105134" evidence="1">
    <location>
        <begin position="28"/>
        <end position="252"/>
    </location>
</feature>
<dbReference type="EMBL" id="RSAS01000562">
    <property type="protein sequence ID" value="RRR70029.1"/>
    <property type="molecule type" value="Genomic_DNA"/>
</dbReference>
<dbReference type="InterPro" id="IPR007497">
    <property type="entry name" value="SIMPL/DUF541"/>
</dbReference>
<protein>
    <submittedName>
        <fullName evidence="2">DUF541 domain-containing protein</fullName>
    </submittedName>
</protein>
<keyword evidence="1" id="KW-0732">Signal</keyword>
<dbReference type="PANTHER" id="PTHR34387:SF1">
    <property type="entry name" value="PERIPLASMIC IMMUNOGENIC PROTEIN"/>
    <property type="match status" value="1"/>
</dbReference>